<sequence>MTPTCSRPRIRQRRRHRGAALIPENSSRPDGHETPTCLGNCSCDVQMFGRMSYRVSHPGISAAGVMEETLPDDRRFPEKWLFDALHYQILALQICDRALYGSVVELPGFACSARLRNAEVPNTSRPRYAANDAISPPKANTARQCSYMSDTAGMGAAAMSNLQHQFADNVNAFLDEVSWLLGLNS</sequence>
<keyword evidence="2" id="KW-1185">Reference proteome</keyword>
<proteinExistence type="predicted"/>
<accession>A0AC60Q796</accession>
<evidence type="ECO:0000313" key="1">
    <source>
        <dbReference type="EMBL" id="KAG0428906.1"/>
    </source>
</evidence>
<dbReference type="EMBL" id="JABSTQ010009468">
    <property type="protein sequence ID" value="KAG0428906.1"/>
    <property type="molecule type" value="Genomic_DNA"/>
</dbReference>
<evidence type="ECO:0000313" key="2">
    <source>
        <dbReference type="Proteomes" id="UP000805193"/>
    </source>
</evidence>
<protein>
    <submittedName>
        <fullName evidence="1">Uncharacterized protein</fullName>
    </submittedName>
</protein>
<dbReference type="Proteomes" id="UP000805193">
    <property type="component" value="Unassembled WGS sequence"/>
</dbReference>
<name>A0AC60Q796_IXOPE</name>
<organism evidence="1 2">
    <name type="scientific">Ixodes persulcatus</name>
    <name type="common">Taiga tick</name>
    <dbReference type="NCBI Taxonomy" id="34615"/>
    <lineage>
        <taxon>Eukaryota</taxon>
        <taxon>Metazoa</taxon>
        <taxon>Ecdysozoa</taxon>
        <taxon>Arthropoda</taxon>
        <taxon>Chelicerata</taxon>
        <taxon>Arachnida</taxon>
        <taxon>Acari</taxon>
        <taxon>Parasitiformes</taxon>
        <taxon>Ixodida</taxon>
        <taxon>Ixodoidea</taxon>
        <taxon>Ixodidae</taxon>
        <taxon>Ixodinae</taxon>
        <taxon>Ixodes</taxon>
    </lineage>
</organism>
<comment type="caution">
    <text evidence="1">The sequence shown here is derived from an EMBL/GenBank/DDBJ whole genome shotgun (WGS) entry which is preliminary data.</text>
</comment>
<gene>
    <name evidence="1" type="ORF">HPB47_024144</name>
</gene>
<reference evidence="1 2" key="1">
    <citation type="journal article" date="2020" name="Cell">
        <title>Large-Scale Comparative Analyses of Tick Genomes Elucidate Their Genetic Diversity and Vector Capacities.</title>
        <authorList>
            <consortium name="Tick Genome and Microbiome Consortium (TIGMIC)"/>
            <person name="Jia N."/>
            <person name="Wang J."/>
            <person name="Shi W."/>
            <person name="Du L."/>
            <person name="Sun Y."/>
            <person name="Zhan W."/>
            <person name="Jiang J.F."/>
            <person name="Wang Q."/>
            <person name="Zhang B."/>
            <person name="Ji P."/>
            <person name="Bell-Sakyi L."/>
            <person name="Cui X.M."/>
            <person name="Yuan T.T."/>
            <person name="Jiang B.G."/>
            <person name="Yang W.F."/>
            <person name="Lam T.T."/>
            <person name="Chang Q.C."/>
            <person name="Ding S.J."/>
            <person name="Wang X.J."/>
            <person name="Zhu J.G."/>
            <person name="Ruan X.D."/>
            <person name="Zhao L."/>
            <person name="Wei J.T."/>
            <person name="Ye R.Z."/>
            <person name="Que T.C."/>
            <person name="Du C.H."/>
            <person name="Zhou Y.H."/>
            <person name="Cheng J.X."/>
            <person name="Dai P.F."/>
            <person name="Guo W.B."/>
            <person name="Han X.H."/>
            <person name="Huang E.J."/>
            <person name="Li L.F."/>
            <person name="Wei W."/>
            <person name="Gao Y.C."/>
            <person name="Liu J.Z."/>
            <person name="Shao H.Z."/>
            <person name="Wang X."/>
            <person name="Wang C.C."/>
            <person name="Yang T.C."/>
            <person name="Huo Q.B."/>
            <person name="Li W."/>
            <person name="Chen H.Y."/>
            <person name="Chen S.E."/>
            <person name="Zhou L.G."/>
            <person name="Ni X.B."/>
            <person name="Tian J.H."/>
            <person name="Sheng Y."/>
            <person name="Liu T."/>
            <person name="Pan Y.S."/>
            <person name="Xia L.Y."/>
            <person name="Li J."/>
            <person name="Zhao F."/>
            <person name="Cao W.C."/>
        </authorList>
    </citation>
    <scope>NUCLEOTIDE SEQUENCE [LARGE SCALE GENOMIC DNA]</scope>
    <source>
        <strain evidence="1">Iper-2018</strain>
    </source>
</reference>